<dbReference type="Proteomes" id="UP000623467">
    <property type="component" value="Unassembled WGS sequence"/>
</dbReference>
<reference evidence="1" key="1">
    <citation type="submission" date="2020-05" db="EMBL/GenBank/DDBJ databases">
        <title>Mycena genomes resolve the evolution of fungal bioluminescence.</title>
        <authorList>
            <person name="Tsai I.J."/>
        </authorList>
    </citation>
    <scope>NUCLEOTIDE SEQUENCE</scope>
    <source>
        <strain evidence="1">160909Yilan</strain>
    </source>
</reference>
<comment type="caution">
    <text evidence="1">The sequence shown here is derived from an EMBL/GenBank/DDBJ whole genome shotgun (WGS) entry which is preliminary data.</text>
</comment>
<evidence type="ECO:0000313" key="2">
    <source>
        <dbReference type="Proteomes" id="UP000623467"/>
    </source>
</evidence>
<proteinExistence type="predicted"/>
<name>A0A8H6XAE9_9AGAR</name>
<organism evidence="1 2">
    <name type="scientific">Mycena sanguinolenta</name>
    <dbReference type="NCBI Taxonomy" id="230812"/>
    <lineage>
        <taxon>Eukaryota</taxon>
        <taxon>Fungi</taxon>
        <taxon>Dikarya</taxon>
        <taxon>Basidiomycota</taxon>
        <taxon>Agaricomycotina</taxon>
        <taxon>Agaricomycetes</taxon>
        <taxon>Agaricomycetidae</taxon>
        <taxon>Agaricales</taxon>
        <taxon>Marasmiineae</taxon>
        <taxon>Mycenaceae</taxon>
        <taxon>Mycena</taxon>
    </lineage>
</organism>
<evidence type="ECO:0000313" key="1">
    <source>
        <dbReference type="EMBL" id="KAF7337650.1"/>
    </source>
</evidence>
<dbReference type="OrthoDB" id="2942094at2759"/>
<dbReference type="AlphaFoldDB" id="A0A8H6XAE9"/>
<dbReference type="EMBL" id="JACAZH010000033">
    <property type="protein sequence ID" value="KAF7337650.1"/>
    <property type="molecule type" value="Genomic_DNA"/>
</dbReference>
<accession>A0A8H6XAE9</accession>
<sequence length="117" mass="13668">MVGEEQEDHKKSLCQTQMRPEWLCDWIAANIQRLTEMDYTTMDYGGIFYERIGEIVVLLDGEEKAVFNLGAMLSELPKGDPWGFTIRELRKERFGKWKERTIKERLEAGLLVVNPTE</sequence>
<gene>
    <name evidence="1" type="ORF">MSAN_02238300</name>
</gene>
<keyword evidence="2" id="KW-1185">Reference proteome</keyword>
<protein>
    <submittedName>
        <fullName evidence="1">Uncharacterized protein</fullName>
    </submittedName>
</protein>